<name>A0ABW7C9W9_9CYAN</name>
<dbReference type="InterPro" id="IPR050695">
    <property type="entry name" value="N-acetylmuramoyl_amidase_3"/>
</dbReference>
<comment type="caution">
    <text evidence="3">The sequence shown here is derived from an EMBL/GenBank/DDBJ whole genome shotgun (WGS) entry which is preliminary data.</text>
</comment>
<keyword evidence="1 3" id="KW-0378">Hydrolase</keyword>
<feature type="domain" description="MurNAc-LAA" evidence="2">
    <location>
        <begin position="68"/>
        <end position="181"/>
    </location>
</feature>
<evidence type="ECO:0000259" key="2">
    <source>
        <dbReference type="SMART" id="SM00646"/>
    </source>
</evidence>
<dbReference type="Proteomes" id="UP001604335">
    <property type="component" value="Unassembled WGS sequence"/>
</dbReference>
<dbReference type="PANTHER" id="PTHR30404">
    <property type="entry name" value="N-ACETYLMURAMOYL-L-ALANINE AMIDASE"/>
    <property type="match status" value="1"/>
</dbReference>
<dbReference type="EMBL" id="JAZAQF010000049">
    <property type="protein sequence ID" value="MFG3817637.1"/>
    <property type="molecule type" value="Genomic_DNA"/>
</dbReference>
<dbReference type="SUPFAM" id="SSF53187">
    <property type="entry name" value="Zn-dependent exopeptidases"/>
    <property type="match status" value="1"/>
</dbReference>
<dbReference type="SMART" id="SM00646">
    <property type="entry name" value="Ami_3"/>
    <property type="match status" value="1"/>
</dbReference>
<dbReference type="InterPro" id="IPR002508">
    <property type="entry name" value="MurNAc-LAA_cat"/>
</dbReference>
<dbReference type="CDD" id="cd02696">
    <property type="entry name" value="MurNAc-LAA"/>
    <property type="match status" value="1"/>
</dbReference>
<dbReference type="Pfam" id="PF01520">
    <property type="entry name" value="Amidase_3"/>
    <property type="match status" value="1"/>
</dbReference>
<sequence>MGRVLLSAGHGGYENGVLDPGIMAAGTTEAREMIWLREATAQTLQRRGIEVLMVPDDLSLQQTIAWINARGRAGDVALEIHLDGSSNPATRGTTVYFIANNQVRQTQAEILLRSTLARAPQLLSRGALPDTATGLGNRLFCRQLTVPSLLVEVGFLTNETDRTILRNQGWGIATGLSDGLQQILLEFPAQPYSSIQIEVNNQRYPERGVLINGNSYIPIDLADRLGIKVATNPQIVRVRYQNIVYFKAIDLRQYNISVGWNSQTRAVTLRTNLLVSNTLKGQIMGLGSTVDSQMLTFLRAFNPNAGSQFPDLPRLYREEAIAEGVNFDLAFAQMCVETDFLQFPGPTKSSQNNFGGLGALGGNPEGASFASARLGVRAHIQHLKAYASTEPLANAVVDPRFSFVPRGVAPTVALLSGRWEADMNYGDKILSRTRQLYEVSGLL</sequence>
<dbReference type="Gene3D" id="3.40.630.40">
    <property type="entry name" value="Zn-dependent exopeptidases"/>
    <property type="match status" value="1"/>
</dbReference>
<gene>
    <name evidence="3" type="ORF">VPK24_08305</name>
</gene>
<dbReference type="EC" id="3.5.1.28" evidence="3"/>
<accession>A0ABW7C9W9</accession>
<dbReference type="GO" id="GO:0008745">
    <property type="term" value="F:N-acetylmuramoyl-L-alanine amidase activity"/>
    <property type="evidence" value="ECO:0007669"/>
    <property type="project" value="UniProtKB-EC"/>
</dbReference>
<reference evidence="4" key="1">
    <citation type="journal article" date="2024" name="Algal Res.">
        <title>Biochemical, toxicological and genomic investigation of a high-biomass producing Limnothrix strain isolated from Italian shallow drinking water reservoir.</title>
        <authorList>
            <person name="Simonazzi M."/>
            <person name="Shishido T.K."/>
            <person name="Delbaje E."/>
            <person name="Wahlsten M."/>
            <person name="Fewer D.P."/>
            <person name="Sivonen K."/>
            <person name="Pezzolesi L."/>
            <person name="Pistocchi R."/>
        </authorList>
    </citation>
    <scope>NUCLEOTIDE SEQUENCE [LARGE SCALE GENOMIC DNA]</scope>
    <source>
        <strain evidence="4">LRLZ20PSL1</strain>
    </source>
</reference>
<evidence type="ECO:0000256" key="1">
    <source>
        <dbReference type="ARBA" id="ARBA00022801"/>
    </source>
</evidence>
<organism evidence="3 4">
    <name type="scientific">Limnothrix redekei LRLZ20PSL1</name>
    <dbReference type="NCBI Taxonomy" id="3112953"/>
    <lineage>
        <taxon>Bacteria</taxon>
        <taxon>Bacillati</taxon>
        <taxon>Cyanobacteriota</taxon>
        <taxon>Cyanophyceae</taxon>
        <taxon>Pseudanabaenales</taxon>
        <taxon>Pseudanabaenaceae</taxon>
        <taxon>Limnothrix</taxon>
    </lineage>
</organism>
<protein>
    <submittedName>
        <fullName evidence="3">N-acetylmuramoyl-L-alanine amidase</fullName>
        <ecNumber evidence="3">3.5.1.28</ecNumber>
    </submittedName>
</protein>
<proteinExistence type="predicted"/>
<evidence type="ECO:0000313" key="3">
    <source>
        <dbReference type="EMBL" id="MFG3817637.1"/>
    </source>
</evidence>
<dbReference type="RefSeq" id="WP_393012086.1">
    <property type="nucleotide sequence ID" value="NZ_JAZAQF010000049.1"/>
</dbReference>
<keyword evidence="4" id="KW-1185">Reference proteome</keyword>
<dbReference type="PANTHER" id="PTHR30404:SF0">
    <property type="entry name" value="N-ACETYLMURAMOYL-L-ALANINE AMIDASE AMIC"/>
    <property type="match status" value="1"/>
</dbReference>
<evidence type="ECO:0000313" key="4">
    <source>
        <dbReference type="Proteomes" id="UP001604335"/>
    </source>
</evidence>